<gene>
    <name evidence="5" type="ORF">REIFOR_00176</name>
</gene>
<dbReference type="PROSITE" id="PS50051">
    <property type="entry name" value="MCM_2"/>
    <property type="match status" value="1"/>
</dbReference>
<evidence type="ECO:0000259" key="4">
    <source>
        <dbReference type="PROSITE" id="PS50051"/>
    </source>
</evidence>
<dbReference type="NCBIfam" id="NF007365">
    <property type="entry name" value="PRK09862.1"/>
    <property type="match status" value="1"/>
</dbReference>
<dbReference type="InterPro" id="IPR025158">
    <property type="entry name" value="Mg_chelat-rel_C"/>
</dbReference>
<sequence>MTVAITYSRAHLGMVAPEVTIEAHLSGGLPAFSIVGLAEAAVREAKDRVRSAILNSQFDFPNARITVNMAPADLPKQGGQFDLAIALGILAASEQIDGKALDGYEWLGELSLGGYLRRGPGALPAALACQRAGRVLVCNPENAQEASLVENQVVFAADHLLQVTRMLCDPSAALPRPNRLLAAAPSHYPDLADVKGQHAARRALEIAAAGRHNLLYFGPPGTGKTLLASRLPGILPPLTDAEALEVAAVQSVAGQAMQWRKRPYRAPHHSASAAALIGGGSVPRPGEVTLAHRGVLFLDELAEFPRAVLDVLREPMESQSVNIARAARHCQFPANFQLVAAMNPTPGGYAANDPRSARYSREQIQKYIARLSGPFLDRIDLHIEVPTLAKEVLLAHQHPESSATVRARVGQAWDRQMARQGCANGELAGQELDRFCALGQAEQQLLEKAIDRLGLSARAYHRLLRVARTVADLNGQPSIDRQALIEALNCRQLEKLTGAGG</sequence>
<dbReference type="SUPFAM" id="SSF54211">
    <property type="entry name" value="Ribosomal protein S5 domain 2-like"/>
    <property type="match status" value="1"/>
</dbReference>
<dbReference type="InterPro" id="IPR004482">
    <property type="entry name" value="Mg_chelat-rel"/>
</dbReference>
<dbReference type="SUPFAM" id="SSF52540">
    <property type="entry name" value="P-loop containing nucleoside triphosphate hydrolases"/>
    <property type="match status" value="1"/>
</dbReference>
<dbReference type="OrthoDB" id="9813147at2"/>
<dbReference type="AlphaFoldDB" id="A0A2K8KK14"/>
<evidence type="ECO:0000313" key="6">
    <source>
        <dbReference type="Proteomes" id="UP000229757"/>
    </source>
</evidence>
<keyword evidence="6" id="KW-1185">Reference proteome</keyword>
<keyword evidence="3" id="KW-0067">ATP-binding</keyword>
<dbReference type="Pfam" id="PF13335">
    <property type="entry name" value="Mg_chelatase_C"/>
    <property type="match status" value="1"/>
</dbReference>
<accession>A0A2K8KK14</accession>
<dbReference type="InterPro" id="IPR000523">
    <property type="entry name" value="Mg_chelatse_chII-like_cat_dom"/>
</dbReference>
<reference evidence="5 6" key="1">
    <citation type="journal article" date="2017" name="Environ. Microbiol.">
        <title>Genomic and physiological analyses of 'Reinekea forsetii' reveal a versatile opportunistic lifestyle during spring algae blooms.</title>
        <authorList>
            <person name="Avci B."/>
            <person name="Hahnke R.L."/>
            <person name="Chafee M."/>
            <person name="Fischer T."/>
            <person name="Gruber-Vodicka H."/>
            <person name="Tegetmeyer H.E."/>
            <person name="Harder J."/>
            <person name="Fuchs B.M."/>
            <person name="Amann R.I."/>
            <person name="Teeling H."/>
        </authorList>
    </citation>
    <scope>NUCLEOTIDE SEQUENCE [LARGE SCALE GENOMIC DNA]</scope>
    <source>
        <strain evidence="5 6">Hel1_31_D35</strain>
    </source>
</reference>
<evidence type="ECO:0000256" key="2">
    <source>
        <dbReference type="ARBA" id="ARBA00022741"/>
    </source>
</evidence>
<dbReference type="SMART" id="SM00382">
    <property type="entry name" value="AAA"/>
    <property type="match status" value="1"/>
</dbReference>
<dbReference type="Proteomes" id="UP000229757">
    <property type="component" value="Chromosome"/>
</dbReference>
<proteinExistence type="inferred from homology"/>
<dbReference type="PANTHER" id="PTHR32039:SF7">
    <property type="entry name" value="COMPETENCE PROTEIN COMM"/>
    <property type="match status" value="1"/>
</dbReference>
<dbReference type="RefSeq" id="WP_100255766.1">
    <property type="nucleotide sequence ID" value="NZ_CP011797.1"/>
</dbReference>
<dbReference type="GO" id="GO:0003677">
    <property type="term" value="F:DNA binding"/>
    <property type="evidence" value="ECO:0007669"/>
    <property type="project" value="InterPro"/>
</dbReference>
<dbReference type="InterPro" id="IPR045006">
    <property type="entry name" value="CHLI-like"/>
</dbReference>
<dbReference type="Gene3D" id="3.40.50.300">
    <property type="entry name" value="P-loop containing nucleotide triphosphate hydrolases"/>
    <property type="match status" value="1"/>
</dbReference>
<keyword evidence="2" id="KW-0547">Nucleotide-binding</keyword>
<dbReference type="NCBIfam" id="TIGR00368">
    <property type="entry name" value="YifB family Mg chelatase-like AAA ATPase"/>
    <property type="match status" value="1"/>
</dbReference>
<dbReference type="Pfam" id="PF01078">
    <property type="entry name" value="Mg_chelatase"/>
    <property type="match status" value="1"/>
</dbReference>
<protein>
    <submittedName>
        <fullName evidence="5">Magnesium chelatase family protein</fullName>
    </submittedName>
</protein>
<evidence type="ECO:0000313" key="5">
    <source>
        <dbReference type="EMBL" id="ATX75353.1"/>
    </source>
</evidence>
<dbReference type="EMBL" id="CP011797">
    <property type="protein sequence ID" value="ATX75353.1"/>
    <property type="molecule type" value="Genomic_DNA"/>
</dbReference>
<dbReference type="GO" id="GO:0005524">
    <property type="term" value="F:ATP binding"/>
    <property type="evidence" value="ECO:0007669"/>
    <property type="project" value="UniProtKB-KW"/>
</dbReference>
<dbReference type="InterPro" id="IPR003593">
    <property type="entry name" value="AAA+_ATPase"/>
</dbReference>
<name>A0A2K8KK14_9GAMM</name>
<dbReference type="InterPro" id="IPR027417">
    <property type="entry name" value="P-loop_NTPase"/>
</dbReference>
<dbReference type="PANTHER" id="PTHR32039">
    <property type="entry name" value="MAGNESIUM-CHELATASE SUBUNIT CHLI"/>
    <property type="match status" value="1"/>
</dbReference>
<dbReference type="InterPro" id="IPR001208">
    <property type="entry name" value="MCM_dom"/>
</dbReference>
<dbReference type="InterPro" id="IPR020568">
    <property type="entry name" value="Ribosomal_Su5_D2-typ_SF"/>
</dbReference>
<dbReference type="Pfam" id="PF13541">
    <property type="entry name" value="ChlI"/>
    <property type="match status" value="1"/>
</dbReference>
<dbReference type="Gene3D" id="3.30.230.10">
    <property type="match status" value="1"/>
</dbReference>
<dbReference type="InterPro" id="IPR014721">
    <property type="entry name" value="Ribsml_uS5_D2-typ_fold_subgr"/>
</dbReference>
<feature type="domain" description="MCM C-terminal AAA(+) ATPase" evidence="4">
    <location>
        <begin position="286"/>
        <end position="381"/>
    </location>
</feature>
<dbReference type="PRINTS" id="PR01657">
    <property type="entry name" value="MCMFAMILY"/>
</dbReference>
<comment type="similarity">
    <text evidence="1">Belongs to the Mg-chelatase subunits D/I family. ComM subfamily.</text>
</comment>
<dbReference type="KEGG" id="rfo:REIFOR_00176"/>
<organism evidence="5 6">
    <name type="scientific">Reinekea forsetii</name>
    <dbReference type="NCBI Taxonomy" id="1336806"/>
    <lineage>
        <taxon>Bacteria</taxon>
        <taxon>Pseudomonadati</taxon>
        <taxon>Pseudomonadota</taxon>
        <taxon>Gammaproteobacteria</taxon>
        <taxon>Oceanospirillales</taxon>
        <taxon>Saccharospirillaceae</taxon>
        <taxon>Reinekea</taxon>
    </lineage>
</organism>
<evidence type="ECO:0000256" key="3">
    <source>
        <dbReference type="ARBA" id="ARBA00022840"/>
    </source>
</evidence>
<evidence type="ECO:0000256" key="1">
    <source>
        <dbReference type="ARBA" id="ARBA00006354"/>
    </source>
</evidence>